<organism evidence="2 3">
    <name type="scientific">Solanum bulbocastanum</name>
    <name type="common">Wild potato</name>
    <dbReference type="NCBI Taxonomy" id="147425"/>
    <lineage>
        <taxon>Eukaryota</taxon>
        <taxon>Viridiplantae</taxon>
        <taxon>Streptophyta</taxon>
        <taxon>Embryophyta</taxon>
        <taxon>Tracheophyta</taxon>
        <taxon>Spermatophyta</taxon>
        <taxon>Magnoliopsida</taxon>
        <taxon>eudicotyledons</taxon>
        <taxon>Gunneridae</taxon>
        <taxon>Pentapetalae</taxon>
        <taxon>asterids</taxon>
        <taxon>lamiids</taxon>
        <taxon>Solanales</taxon>
        <taxon>Solanaceae</taxon>
        <taxon>Solanoideae</taxon>
        <taxon>Solaneae</taxon>
        <taxon>Solanum</taxon>
    </lineage>
</organism>
<evidence type="ECO:0008006" key="4">
    <source>
        <dbReference type="Google" id="ProtNLM"/>
    </source>
</evidence>
<evidence type="ECO:0000313" key="3">
    <source>
        <dbReference type="Proteomes" id="UP001371456"/>
    </source>
</evidence>
<feature type="transmembrane region" description="Helical" evidence="1">
    <location>
        <begin position="104"/>
        <end position="122"/>
    </location>
</feature>
<keyword evidence="1" id="KW-0812">Transmembrane</keyword>
<dbReference type="EMBL" id="JBANQN010000003">
    <property type="protein sequence ID" value="KAK6795798.1"/>
    <property type="molecule type" value="Genomic_DNA"/>
</dbReference>
<comment type="caution">
    <text evidence="2">The sequence shown here is derived from an EMBL/GenBank/DDBJ whole genome shotgun (WGS) entry which is preliminary data.</text>
</comment>
<feature type="transmembrane region" description="Helical" evidence="1">
    <location>
        <begin position="75"/>
        <end position="98"/>
    </location>
</feature>
<protein>
    <recommendedName>
        <fullName evidence="4">Transmembrane Fragile-X-F-associated protein</fullName>
    </recommendedName>
</protein>
<name>A0AAN8TWJ3_SOLBU</name>
<feature type="transmembrane region" description="Helical" evidence="1">
    <location>
        <begin position="36"/>
        <end position="54"/>
    </location>
</feature>
<dbReference type="AlphaFoldDB" id="A0AAN8TWJ3"/>
<dbReference type="PANTHER" id="PTHR46859:SF3">
    <property type="entry name" value="RING-TYPE DOMAIN-CONTAINING PROTEIN"/>
    <property type="match status" value="1"/>
</dbReference>
<gene>
    <name evidence="2" type="ORF">RDI58_009253</name>
</gene>
<keyword evidence="1" id="KW-1133">Transmembrane helix</keyword>
<feature type="transmembrane region" description="Helical" evidence="1">
    <location>
        <begin position="143"/>
        <end position="169"/>
    </location>
</feature>
<dbReference type="Proteomes" id="UP001371456">
    <property type="component" value="Unassembled WGS sequence"/>
</dbReference>
<keyword evidence="1" id="KW-0472">Membrane</keyword>
<keyword evidence="3" id="KW-1185">Reference proteome</keyword>
<feature type="transmembrane region" description="Helical" evidence="1">
    <location>
        <begin position="12"/>
        <end position="30"/>
    </location>
</feature>
<feature type="transmembrane region" description="Helical" evidence="1">
    <location>
        <begin position="325"/>
        <end position="347"/>
    </location>
</feature>
<reference evidence="2 3" key="1">
    <citation type="submission" date="2024-02" db="EMBL/GenBank/DDBJ databases">
        <title>de novo genome assembly of Solanum bulbocastanum strain 11H21.</title>
        <authorList>
            <person name="Hosaka A.J."/>
        </authorList>
    </citation>
    <scope>NUCLEOTIDE SEQUENCE [LARGE SCALE GENOMIC DNA]</scope>
    <source>
        <tissue evidence="2">Young leaves</tissue>
    </source>
</reference>
<evidence type="ECO:0000256" key="1">
    <source>
        <dbReference type="SAM" id="Phobius"/>
    </source>
</evidence>
<accession>A0AAN8TWJ3</accession>
<dbReference type="Pfam" id="PF10269">
    <property type="entry name" value="Tmemb_185A"/>
    <property type="match status" value="1"/>
</dbReference>
<proteinExistence type="predicted"/>
<sequence length="552" mass="62437">MSWRRVGKSFQALSAHFLLLCFTVLLVVKLDHFAAFSWWVVFFPVWVFHAVVARGRFSLPAPSIPYDRHWAPCHAVVATPLLIAFELLLCIYLEGIYVYHSAAVNLKFVFLPLLAFEIIILIDNFRMCKALLPGDEESMNDELIWETLPHFWVAISMVFFVAATLFTLLKLCVHDFHLIMASNGLECTRRCRRSGLVGFVYKFWVTPVCDALSHPPSDWWLQLELTKINICFGSIAECFAFLVCTKWSNPTIHRSSDARGASSSSTTIRQLDWNSGLVVSSEEEPQSRICGPQDLGGHIMKIPIILFQVLLCMRLEGTPAGARHISLPVIFLPIFLLQGAGVLFATLRFVEKTVLLLRSGAAVGQYHVISSRVRDCFAFMHHGSRLLGWWSIDESSREEQARLYHDGFPGYSTFCGYPPEIVKKLPKKDLAEEVWRLQAALGEQAEITKLSQQEYERLQNFIFDSSIPGARVLSKHLREHITFHVWKKFYVGFALKERLVQCYSLAGIASFAVPAVRNATNAPSAVSVSRSACLYMMSKLNPSSFCLLKCQI</sequence>
<evidence type="ECO:0000313" key="2">
    <source>
        <dbReference type="EMBL" id="KAK6795798.1"/>
    </source>
</evidence>
<dbReference type="PANTHER" id="PTHR46859">
    <property type="entry name" value="TRANSMEMBRANE FRAGILE-X-F-ASSOCIATED PROTEIN"/>
    <property type="match status" value="1"/>
</dbReference>
<dbReference type="InterPro" id="IPR019396">
    <property type="entry name" value="TM_Fragile-X-F-assoc"/>
</dbReference>